<keyword evidence="3" id="KW-0274">FAD</keyword>
<keyword evidence="5" id="KW-0503">Monooxygenase</keyword>
<dbReference type="GO" id="GO:0016709">
    <property type="term" value="F:oxidoreductase activity, acting on paired donors, with incorporation or reduction of molecular oxygen, NAD(P)H as one donor, and incorporation of one atom of oxygen"/>
    <property type="evidence" value="ECO:0007669"/>
    <property type="project" value="UniProtKB-ARBA"/>
</dbReference>
<evidence type="ECO:0000313" key="5">
    <source>
        <dbReference type="EMBL" id="GHF26691.1"/>
    </source>
</evidence>
<keyword evidence="5" id="KW-0560">Oxidoreductase</keyword>
<evidence type="ECO:0000256" key="2">
    <source>
        <dbReference type="ARBA" id="ARBA00022630"/>
    </source>
</evidence>
<name>A0A919AWF2_9ACTN</name>
<proteinExistence type="predicted"/>
<dbReference type="RefSeq" id="WP_190127631.1">
    <property type="nucleotide sequence ID" value="NZ_BNBD01000001.1"/>
</dbReference>
<evidence type="ECO:0000256" key="1">
    <source>
        <dbReference type="ARBA" id="ARBA00001974"/>
    </source>
</evidence>
<dbReference type="PANTHER" id="PTHR43004:SF19">
    <property type="entry name" value="BINDING MONOOXYGENASE, PUTATIVE (JCVI)-RELATED"/>
    <property type="match status" value="1"/>
</dbReference>
<keyword evidence="6" id="KW-1185">Reference proteome</keyword>
<dbReference type="Gene3D" id="3.30.9.10">
    <property type="entry name" value="D-Amino Acid Oxidase, subunit A, domain 2"/>
    <property type="match status" value="1"/>
</dbReference>
<evidence type="ECO:0000256" key="3">
    <source>
        <dbReference type="ARBA" id="ARBA00022827"/>
    </source>
</evidence>
<dbReference type="Pfam" id="PF01494">
    <property type="entry name" value="FAD_binding_3"/>
    <property type="match status" value="1"/>
</dbReference>
<dbReference type="AlphaFoldDB" id="A0A919AWF2"/>
<reference evidence="5" key="2">
    <citation type="submission" date="2020-09" db="EMBL/GenBank/DDBJ databases">
        <authorList>
            <person name="Sun Q."/>
            <person name="Ohkuma M."/>
        </authorList>
    </citation>
    <scope>NUCLEOTIDE SEQUENCE</scope>
    <source>
        <strain evidence="5">JCM 4059</strain>
    </source>
</reference>
<comment type="caution">
    <text evidence="5">The sequence shown here is derived from an EMBL/GenBank/DDBJ whole genome shotgun (WGS) entry which is preliminary data.</text>
</comment>
<dbReference type="InterPro" id="IPR050641">
    <property type="entry name" value="RIFMO-like"/>
</dbReference>
<comment type="cofactor">
    <cofactor evidence="1">
        <name>FAD</name>
        <dbReference type="ChEBI" id="CHEBI:57692"/>
    </cofactor>
</comment>
<dbReference type="PRINTS" id="PR00420">
    <property type="entry name" value="RNGMNOXGNASE"/>
</dbReference>
<dbReference type="Gene3D" id="3.40.30.120">
    <property type="match status" value="1"/>
</dbReference>
<evidence type="ECO:0000259" key="4">
    <source>
        <dbReference type="Pfam" id="PF01494"/>
    </source>
</evidence>
<sequence>MRTYETDVLIVGAGPVGMALALDLGARGVDFLALEASDGEVFHPKVSTVGPRSMELFRRWGVADRIRAAGWPGDHTLDVAWVTAVGGHEIHRLSFGTADSRPVPPYTPEPEHACPQHWLAPLLARSVGVRGRDPGGRLWLRCRVDGFTHDDEGVTAVATDLADGSRLALRARYLVGCDGASSPVRKACGIEAPGRYATRVFRNILFRAPELLGLLGPRAALVYFLLRPPRLRFPLRAIDGRELYRLTVSAGEGTPAGDAEQMVRTALGLDTPVEILSDNVWHLTHRIARRFRAGRVLLAGDAAHTLSPSGGFGMNTGIVDAADLGWKLAAELAGWAGPRLLDSYEAERRPVAEQSLEEANVHLARTLRRELPQEILDDSAEGERARKELARVLEESGVRSEFDAPDVHLGYRYASSLIAGNGDGGGDGAGGGGGGDWRTAVLPGGRAPHAWLAPGRSTLDLFGRGFHLLAPAGRERTAPLEAAFALRGVPLETTDTSRWAPGSAARALYGDAYCLVRPDGHVAWCGARPPSGAAAAGALVDRVRGAR</sequence>
<dbReference type="EMBL" id="BNBD01000001">
    <property type="protein sequence ID" value="GHF26691.1"/>
    <property type="molecule type" value="Genomic_DNA"/>
</dbReference>
<dbReference type="Pfam" id="PF21274">
    <property type="entry name" value="Rng_hyd_C"/>
    <property type="match status" value="1"/>
</dbReference>
<dbReference type="Proteomes" id="UP000638313">
    <property type="component" value="Unassembled WGS sequence"/>
</dbReference>
<dbReference type="NCBIfam" id="NF004780">
    <property type="entry name" value="PRK06126.1"/>
    <property type="match status" value="1"/>
</dbReference>
<dbReference type="Gene3D" id="3.50.50.60">
    <property type="entry name" value="FAD/NAD(P)-binding domain"/>
    <property type="match status" value="1"/>
</dbReference>
<reference evidence="5" key="1">
    <citation type="journal article" date="2014" name="Int. J. Syst. Evol. Microbiol.">
        <title>Complete genome sequence of Corynebacterium casei LMG S-19264T (=DSM 44701T), isolated from a smear-ripened cheese.</title>
        <authorList>
            <consortium name="US DOE Joint Genome Institute (JGI-PGF)"/>
            <person name="Walter F."/>
            <person name="Albersmeier A."/>
            <person name="Kalinowski J."/>
            <person name="Ruckert C."/>
        </authorList>
    </citation>
    <scope>NUCLEOTIDE SEQUENCE</scope>
    <source>
        <strain evidence="5">JCM 4059</strain>
    </source>
</reference>
<dbReference type="InterPro" id="IPR002938">
    <property type="entry name" value="FAD-bd"/>
</dbReference>
<organism evidence="5 6">
    <name type="scientific">Streptomyces mashuensis</name>
    <dbReference type="NCBI Taxonomy" id="33904"/>
    <lineage>
        <taxon>Bacteria</taxon>
        <taxon>Bacillati</taxon>
        <taxon>Actinomycetota</taxon>
        <taxon>Actinomycetes</taxon>
        <taxon>Kitasatosporales</taxon>
        <taxon>Streptomycetaceae</taxon>
        <taxon>Streptomyces</taxon>
    </lineage>
</organism>
<dbReference type="PANTHER" id="PTHR43004">
    <property type="entry name" value="TRK SYSTEM POTASSIUM UPTAKE PROTEIN"/>
    <property type="match status" value="1"/>
</dbReference>
<evidence type="ECO:0000313" key="6">
    <source>
        <dbReference type="Proteomes" id="UP000638313"/>
    </source>
</evidence>
<dbReference type="SUPFAM" id="SSF51905">
    <property type="entry name" value="FAD/NAD(P)-binding domain"/>
    <property type="match status" value="1"/>
</dbReference>
<feature type="domain" description="FAD-binding" evidence="4">
    <location>
        <begin position="5"/>
        <end position="358"/>
    </location>
</feature>
<dbReference type="GO" id="GO:0071949">
    <property type="term" value="F:FAD binding"/>
    <property type="evidence" value="ECO:0007669"/>
    <property type="project" value="InterPro"/>
</dbReference>
<gene>
    <name evidence="5" type="ORF">GCM10010218_04490</name>
</gene>
<accession>A0A919AWF2</accession>
<protein>
    <submittedName>
        <fullName evidence="5">Monooxygenase</fullName>
    </submittedName>
</protein>
<keyword evidence="2" id="KW-0285">Flavoprotein</keyword>
<dbReference type="InterPro" id="IPR036188">
    <property type="entry name" value="FAD/NAD-bd_sf"/>
</dbReference>